<comment type="caution">
    <text evidence="2">The sequence shown here is derived from an EMBL/GenBank/DDBJ whole genome shotgun (WGS) entry which is preliminary data.</text>
</comment>
<accession>A0A225DHQ1</accession>
<keyword evidence="3" id="KW-1185">Reference proteome</keyword>
<name>A0A225DHQ1_9BACT</name>
<proteinExistence type="predicted"/>
<sequence>MPQSTVEPGEPAPRVSRGGKGASGNGPVGGKHGGDIEFRNRVHEAAAALDAQAKQVGLARWRADLLIKKAADAKGKGPLVELPAELEALRARAEVVAAVMTWRQARVRLDAAQGLLGGE</sequence>
<organism evidence="2 3">
    <name type="scientific">Fimbriiglobus ruber</name>
    <dbReference type="NCBI Taxonomy" id="1908690"/>
    <lineage>
        <taxon>Bacteria</taxon>
        <taxon>Pseudomonadati</taxon>
        <taxon>Planctomycetota</taxon>
        <taxon>Planctomycetia</taxon>
        <taxon>Gemmatales</taxon>
        <taxon>Gemmataceae</taxon>
        <taxon>Fimbriiglobus</taxon>
    </lineage>
</organism>
<dbReference type="EMBL" id="NIDE01000017">
    <property type="protein sequence ID" value="OWK36719.1"/>
    <property type="molecule type" value="Genomic_DNA"/>
</dbReference>
<gene>
    <name evidence="2" type="ORF">FRUB_09282</name>
</gene>
<protein>
    <submittedName>
        <fullName evidence="2">Uncharacterized protein</fullName>
    </submittedName>
</protein>
<evidence type="ECO:0000256" key="1">
    <source>
        <dbReference type="SAM" id="MobiDB-lite"/>
    </source>
</evidence>
<feature type="compositionally biased region" description="Gly residues" evidence="1">
    <location>
        <begin position="18"/>
        <end position="31"/>
    </location>
</feature>
<dbReference type="RefSeq" id="WP_088259688.1">
    <property type="nucleotide sequence ID" value="NZ_NIDE01000017.1"/>
</dbReference>
<evidence type="ECO:0000313" key="3">
    <source>
        <dbReference type="Proteomes" id="UP000214646"/>
    </source>
</evidence>
<reference evidence="3" key="1">
    <citation type="submission" date="2017-06" db="EMBL/GenBank/DDBJ databases">
        <title>Genome analysis of Fimbriiglobus ruber SP5, the first member of the order Planctomycetales with confirmed chitinolytic capability.</title>
        <authorList>
            <person name="Ravin N.V."/>
            <person name="Rakitin A.L."/>
            <person name="Ivanova A.A."/>
            <person name="Beletsky A.V."/>
            <person name="Kulichevskaya I.S."/>
            <person name="Mardanov A.V."/>
            <person name="Dedysh S.N."/>
        </authorList>
    </citation>
    <scope>NUCLEOTIDE SEQUENCE [LARGE SCALE GENOMIC DNA]</scope>
    <source>
        <strain evidence="3">SP5</strain>
    </source>
</reference>
<feature type="region of interest" description="Disordered" evidence="1">
    <location>
        <begin position="1"/>
        <end position="36"/>
    </location>
</feature>
<dbReference type="AlphaFoldDB" id="A0A225DHQ1"/>
<dbReference type="Proteomes" id="UP000214646">
    <property type="component" value="Unassembled WGS sequence"/>
</dbReference>
<evidence type="ECO:0000313" key="2">
    <source>
        <dbReference type="EMBL" id="OWK36719.1"/>
    </source>
</evidence>